<feature type="region of interest" description="Disordered" evidence="1">
    <location>
        <begin position="81"/>
        <end position="102"/>
    </location>
</feature>
<sequence length="250" mass="26916">MWPEQRGRAGRGVYVHLGTVGWFFPDYLRAIWRIIGHHFGSEVSVEYQFYESVEAAQAAVAAGEADMTDIYFLLSHRNSSSSSSSVARQRGAPKGGPHKGGAPMDLSNPLSLLYMSCPVVGAVLFTYTREGSKNSYEGLIEAFSIALIRGEGDAKTTVVVPTEELKAIVGPVLPDWVTVHVVDNMAVALRAVASGEAYAAISVGPSPSSAIPPGVTLRDGIDLVAAKGAWVRRSRSPKCLRREHINSFTR</sequence>
<gene>
    <name evidence="2" type="ORF">ETH_00034345</name>
</gene>
<dbReference type="Proteomes" id="UP000030747">
    <property type="component" value="Unassembled WGS sequence"/>
</dbReference>
<evidence type="ECO:0000313" key="2">
    <source>
        <dbReference type="EMBL" id="CDJ44619.1"/>
    </source>
</evidence>
<protein>
    <submittedName>
        <fullName evidence="2">Uncharacterized protein</fullName>
    </submittedName>
</protein>
<dbReference type="GeneID" id="25255935"/>
<dbReference type="VEuPathDB" id="ToxoDB:ETH2_0850500"/>
<proteinExistence type="predicted"/>
<dbReference type="EMBL" id="HG677371">
    <property type="protein sequence ID" value="CDJ44619.1"/>
    <property type="molecule type" value="Genomic_DNA"/>
</dbReference>
<dbReference type="AlphaFoldDB" id="U6L7S0"/>
<reference evidence="2" key="1">
    <citation type="submission" date="2013-10" db="EMBL/GenBank/DDBJ databases">
        <title>Genomic analysis of the causative agents of coccidiosis in chickens.</title>
        <authorList>
            <person name="Reid A.J."/>
            <person name="Blake D."/>
            <person name="Billington K."/>
            <person name="Browne H."/>
            <person name="Dunn M."/>
            <person name="Hung S."/>
            <person name="Kawahara F."/>
            <person name="Miranda-Saavedra D."/>
            <person name="Mourier T."/>
            <person name="Nagra H."/>
            <person name="Otto T.D."/>
            <person name="Rawlings N."/>
            <person name="Sanchez A."/>
            <person name="Sanders M."/>
            <person name="Subramaniam C."/>
            <person name="Tay Y."/>
            <person name="Dear P."/>
            <person name="Doerig C."/>
            <person name="Gruber A."/>
            <person name="Parkinson J."/>
            <person name="Shirley M."/>
            <person name="Wan K.L."/>
            <person name="Berriman M."/>
            <person name="Tomley F."/>
            <person name="Pain A."/>
        </authorList>
    </citation>
    <scope>NUCLEOTIDE SEQUENCE [LARGE SCALE GENOMIC DNA]</scope>
    <source>
        <strain evidence="2">Houghton</strain>
    </source>
</reference>
<dbReference type="OrthoDB" id="330264at2759"/>
<dbReference type="VEuPathDB" id="ToxoDB:ETH_00034345"/>
<accession>U6L7S0</accession>
<evidence type="ECO:0000313" key="3">
    <source>
        <dbReference type="Proteomes" id="UP000030747"/>
    </source>
</evidence>
<organism evidence="2 3">
    <name type="scientific">Eimeria tenella</name>
    <name type="common">Coccidian parasite</name>
    <dbReference type="NCBI Taxonomy" id="5802"/>
    <lineage>
        <taxon>Eukaryota</taxon>
        <taxon>Sar</taxon>
        <taxon>Alveolata</taxon>
        <taxon>Apicomplexa</taxon>
        <taxon>Conoidasida</taxon>
        <taxon>Coccidia</taxon>
        <taxon>Eucoccidiorida</taxon>
        <taxon>Eimeriorina</taxon>
        <taxon>Eimeriidae</taxon>
        <taxon>Eimeria</taxon>
    </lineage>
</organism>
<dbReference type="RefSeq" id="XP_013235367.1">
    <property type="nucleotide sequence ID" value="XM_013379913.1"/>
</dbReference>
<keyword evidence="3" id="KW-1185">Reference proteome</keyword>
<reference evidence="2" key="2">
    <citation type="submission" date="2013-10" db="EMBL/GenBank/DDBJ databases">
        <authorList>
            <person name="Aslett M."/>
        </authorList>
    </citation>
    <scope>NUCLEOTIDE SEQUENCE [LARGE SCALE GENOMIC DNA]</scope>
    <source>
        <strain evidence="2">Houghton</strain>
    </source>
</reference>
<evidence type="ECO:0000256" key="1">
    <source>
        <dbReference type="SAM" id="MobiDB-lite"/>
    </source>
</evidence>
<name>U6L7S0_EIMTE</name>